<sequence length="105" mass="11153">MSQEPWAGLSEAISAIRAELEQAMADGHGHAIQFRTGPVEMEFAVDVKKDAQAGAKVSILPWSASAEAKAGYAAGTTSRLKITLQPVDEHGQDQKIGAQSPQRPQ</sequence>
<dbReference type="AlphaFoldDB" id="A0AB39S908"/>
<dbReference type="InterPro" id="IPR045608">
    <property type="entry name" value="Trypco2"/>
</dbReference>
<reference evidence="3" key="1">
    <citation type="submission" date="2024-07" db="EMBL/GenBank/DDBJ databases">
        <authorList>
            <person name="Yu S.T."/>
        </authorList>
    </citation>
    <scope>NUCLEOTIDE SEQUENCE</scope>
    <source>
        <strain evidence="3">R35</strain>
    </source>
</reference>
<accession>A0AB39S908</accession>
<protein>
    <submittedName>
        <fullName evidence="3">Trypco2 family protein</fullName>
    </submittedName>
</protein>
<evidence type="ECO:0000313" key="3">
    <source>
        <dbReference type="EMBL" id="XDQ63183.1"/>
    </source>
</evidence>
<dbReference type="Pfam" id="PF19631">
    <property type="entry name" value="Trypco2"/>
    <property type="match status" value="1"/>
</dbReference>
<feature type="region of interest" description="Disordered" evidence="1">
    <location>
        <begin position="85"/>
        <end position="105"/>
    </location>
</feature>
<evidence type="ECO:0000256" key="1">
    <source>
        <dbReference type="SAM" id="MobiDB-lite"/>
    </source>
</evidence>
<dbReference type="RefSeq" id="WP_369260047.1">
    <property type="nucleotide sequence ID" value="NZ_CP163440.1"/>
</dbReference>
<feature type="domain" description="Trypsin-co-occurring" evidence="2">
    <location>
        <begin position="8"/>
        <end position="86"/>
    </location>
</feature>
<gene>
    <name evidence="3" type="ORF">AB5J50_21455</name>
</gene>
<proteinExistence type="predicted"/>
<name>A0AB39S908_9ACTN</name>
<evidence type="ECO:0000259" key="2">
    <source>
        <dbReference type="Pfam" id="PF19631"/>
    </source>
</evidence>
<organism evidence="3">
    <name type="scientific">Streptomyces sp. R35</name>
    <dbReference type="NCBI Taxonomy" id="3238630"/>
    <lineage>
        <taxon>Bacteria</taxon>
        <taxon>Bacillati</taxon>
        <taxon>Actinomycetota</taxon>
        <taxon>Actinomycetes</taxon>
        <taxon>Kitasatosporales</taxon>
        <taxon>Streptomycetaceae</taxon>
        <taxon>Streptomyces</taxon>
    </lineage>
</organism>
<dbReference type="EMBL" id="CP163440">
    <property type="protein sequence ID" value="XDQ63183.1"/>
    <property type="molecule type" value="Genomic_DNA"/>
</dbReference>